<dbReference type="SUPFAM" id="SSF161098">
    <property type="entry name" value="MetI-like"/>
    <property type="match status" value="1"/>
</dbReference>
<dbReference type="InterPro" id="IPR025966">
    <property type="entry name" value="OppC_N"/>
</dbReference>
<reference evidence="9 10" key="1">
    <citation type="journal article" date="2016" name="J. Microbiol.">
        <title>Dankookia rubra gen. nov., sp. nov., an alphaproteobacterium isolated from sediment of a shallow stream.</title>
        <authorList>
            <person name="Kim W.H."/>
            <person name="Kim D.H."/>
            <person name="Kang K."/>
            <person name="Ahn T.Y."/>
        </authorList>
    </citation>
    <scope>NUCLEOTIDE SEQUENCE [LARGE SCALE GENOMIC DNA]</scope>
    <source>
        <strain evidence="9 10">JCM30602</strain>
    </source>
</reference>
<evidence type="ECO:0000256" key="1">
    <source>
        <dbReference type="ARBA" id="ARBA00004651"/>
    </source>
</evidence>
<keyword evidence="5 7" id="KW-1133">Transmembrane helix</keyword>
<dbReference type="RefSeq" id="WP_133287233.1">
    <property type="nucleotide sequence ID" value="NZ_SMSJ01000003.1"/>
</dbReference>
<keyword evidence="3" id="KW-1003">Cell membrane</keyword>
<dbReference type="GO" id="GO:0005886">
    <property type="term" value="C:plasma membrane"/>
    <property type="evidence" value="ECO:0007669"/>
    <property type="project" value="UniProtKB-SubCell"/>
</dbReference>
<dbReference type="InterPro" id="IPR050366">
    <property type="entry name" value="BP-dependent_transpt_permease"/>
</dbReference>
<dbReference type="OrthoDB" id="9812701at2"/>
<evidence type="ECO:0000313" key="10">
    <source>
        <dbReference type="Proteomes" id="UP000295096"/>
    </source>
</evidence>
<evidence type="ECO:0000313" key="9">
    <source>
        <dbReference type="EMBL" id="TDH63953.1"/>
    </source>
</evidence>
<evidence type="ECO:0000256" key="5">
    <source>
        <dbReference type="ARBA" id="ARBA00022989"/>
    </source>
</evidence>
<feature type="transmembrane region" description="Helical" evidence="7">
    <location>
        <begin position="22"/>
        <end position="44"/>
    </location>
</feature>
<comment type="caution">
    <text evidence="9">The sequence shown here is derived from an EMBL/GenBank/DDBJ whole genome shotgun (WGS) entry which is preliminary data.</text>
</comment>
<dbReference type="InterPro" id="IPR000515">
    <property type="entry name" value="MetI-like"/>
</dbReference>
<dbReference type="InterPro" id="IPR035906">
    <property type="entry name" value="MetI-like_sf"/>
</dbReference>
<dbReference type="CDD" id="cd06261">
    <property type="entry name" value="TM_PBP2"/>
    <property type="match status" value="1"/>
</dbReference>
<gene>
    <name evidence="9" type="ORF">E2C06_03755</name>
</gene>
<dbReference type="EMBL" id="SMSJ01000003">
    <property type="protein sequence ID" value="TDH63953.1"/>
    <property type="molecule type" value="Genomic_DNA"/>
</dbReference>
<comment type="subcellular location">
    <subcellularLocation>
        <location evidence="1 7">Cell membrane</location>
        <topology evidence="1 7">Multi-pass membrane protein</topology>
    </subcellularLocation>
</comment>
<evidence type="ECO:0000256" key="4">
    <source>
        <dbReference type="ARBA" id="ARBA00022692"/>
    </source>
</evidence>
<feature type="transmembrane region" description="Helical" evidence="7">
    <location>
        <begin position="127"/>
        <end position="151"/>
    </location>
</feature>
<protein>
    <submittedName>
        <fullName evidence="9">ABC transporter permease</fullName>
    </submittedName>
</protein>
<dbReference type="PROSITE" id="PS50928">
    <property type="entry name" value="ABC_TM1"/>
    <property type="match status" value="1"/>
</dbReference>
<proteinExistence type="inferred from homology"/>
<dbReference type="Pfam" id="PF00528">
    <property type="entry name" value="BPD_transp_1"/>
    <property type="match status" value="1"/>
</dbReference>
<keyword evidence="4 7" id="KW-0812">Transmembrane</keyword>
<feature type="transmembrane region" description="Helical" evidence="7">
    <location>
        <begin position="271"/>
        <end position="295"/>
    </location>
</feature>
<organism evidence="9 10">
    <name type="scientific">Dankookia rubra</name>
    <dbReference type="NCBI Taxonomy" id="1442381"/>
    <lineage>
        <taxon>Bacteria</taxon>
        <taxon>Pseudomonadati</taxon>
        <taxon>Pseudomonadota</taxon>
        <taxon>Alphaproteobacteria</taxon>
        <taxon>Acetobacterales</taxon>
        <taxon>Roseomonadaceae</taxon>
        <taxon>Dankookia</taxon>
    </lineage>
</organism>
<feature type="domain" description="ABC transmembrane type-1" evidence="8">
    <location>
        <begin position="92"/>
        <end position="292"/>
    </location>
</feature>
<feature type="transmembrane region" description="Helical" evidence="7">
    <location>
        <begin position="223"/>
        <end position="246"/>
    </location>
</feature>
<comment type="similarity">
    <text evidence="7">Belongs to the binding-protein-dependent transport system permease family.</text>
</comment>
<evidence type="ECO:0000256" key="7">
    <source>
        <dbReference type="RuleBase" id="RU363032"/>
    </source>
</evidence>
<dbReference type="Gene3D" id="1.10.3720.10">
    <property type="entry name" value="MetI-like"/>
    <property type="match status" value="1"/>
</dbReference>
<evidence type="ECO:0000256" key="2">
    <source>
        <dbReference type="ARBA" id="ARBA00022448"/>
    </source>
</evidence>
<dbReference type="Pfam" id="PF12911">
    <property type="entry name" value="OppC_N"/>
    <property type="match status" value="1"/>
</dbReference>
<evidence type="ECO:0000256" key="6">
    <source>
        <dbReference type="ARBA" id="ARBA00023136"/>
    </source>
</evidence>
<dbReference type="Proteomes" id="UP000295096">
    <property type="component" value="Unassembled WGS sequence"/>
</dbReference>
<dbReference type="PANTHER" id="PTHR43386">
    <property type="entry name" value="OLIGOPEPTIDE TRANSPORT SYSTEM PERMEASE PROTEIN APPC"/>
    <property type="match status" value="1"/>
</dbReference>
<keyword evidence="2 7" id="KW-0813">Transport</keyword>
<feature type="transmembrane region" description="Helical" evidence="7">
    <location>
        <begin position="163"/>
        <end position="181"/>
    </location>
</feature>
<evidence type="ECO:0000256" key="3">
    <source>
        <dbReference type="ARBA" id="ARBA00022475"/>
    </source>
</evidence>
<keyword evidence="10" id="KW-1185">Reference proteome</keyword>
<accession>A0A4R5QLF3</accession>
<dbReference type="PANTHER" id="PTHR43386:SF26">
    <property type="entry name" value="ABC TRANSPORTER PERMEASE PROTEIN"/>
    <property type="match status" value="1"/>
</dbReference>
<name>A0A4R5QLF3_9PROT</name>
<evidence type="ECO:0000259" key="8">
    <source>
        <dbReference type="PROSITE" id="PS50928"/>
    </source>
</evidence>
<keyword evidence="6 7" id="KW-0472">Membrane</keyword>
<dbReference type="AlphaFoldDB" id="A0A4R5QLF3"/>
<feature type="transmembrane region" description="Helical" evidence="7">
    <location>
        <begin position="96"/>
        <end position="121"/>
    </location>
</feature>
<sequence>MASALARAFDSDLWWSFKRSPVTVASALVALVCILGALLAPWIAPHNPFDLATLNLGDAFKPPAWAEDGDPLFGLGTDDQGRDVLSAIMYGARISLLVGVCAVVFSTLVGVAVGLLAGYLGGTADSLLMRIADIQLTFPSILIALLVDGVVRAAVPREVHDQIALFVVIFAIGISAWPQFARTVRGSTLVERNKEYVLAARIIGISQVRIMLTHVLPNVIGPVLVIATLNLGFAILAEATLSFLGVGVPPTQPSLGTLIRIGNDFLFSGEWWITIFPGIALICMVLSVNLLGDWLRDALNPRLR</sequence>
<dbReference type="GO" id="GO:0055085">
    <property type="term" value="P:transmembrane transport"/>
    <property type="evidence" value="ECO:0007669"/>
    <property type="project" value="InterPro"/>
</dbReference>